<dbReference type="SUPFAM" id="SSF51126">
    <property type="entry name" value="Pectin lyase-like"/>
    <property type="match status" value="2"/>
</dbReference>
<reference evidence="2" key="1">
    <citation type="submission" date="2020-05" db="EMBL/GenBank/DDBJ databases">
        <authorList>
            <person name="Zeng H."/>
            <person name="Chan Y.K."/>
            <person name="Watt R.M."/>
        </authorList>
    </citation>
    <scope>NUCLEOTIDE SEQUENCE</scope>
    <source>
        <strain evidence="2">ATCC 700773</strain>
    </source>
</reference>
<dbReference type="EMBL" id="CP054257">
    <property type="protein sequence ID" value="QTQ10885.1"/>
    <property type="molecule type" value="Genomic_DNA"/>
</dbReference>
<reference evidence="2" key="2">
    <citation type="journal article" date="2021" name="Microbiol. Resour. Announc.">
        <title>Complete Genome Sequences of Three Human Oral Treponema parvum Isolates.</title>
        <authorList>
            <person name="Zeng H."/>
            <person name="Watt R.M."/>
        </authorList>
    </citation>
    <scope>NUCLEOTIDE SEQUENCE</scope>
    <source>
        <strain evidence="2">ATCC 700773</strain>
    </source>
</reference>
<organism evidence="2 3">
    <name type="scientific">Treponema parvum</name>
    <dbReference type="NCBI Taxonomy" id="138851"/>
    <lineage>
        <taxon>Bacteria</taxon>
        <taxon>Pseudomonadati</taxon>
        <taxon>Spirochaetota</taxon>
        <taxon>Spirochaetia</taxon>
        <taxon>Spirochaetales</taxon>
        <taxon>Treponemataceae</taxon>
        <taxon>Treponema</taxon>
    </lineage>
</organism>
<evidence type="ECO:0000313" key="2">
    <source>
        <dbReference type="EMBL" id="QTQ10885.1"/>
    </source>
</evidence>
<dbReference type="InterPro" id="IPR012334">
    <property type="entry name" value="Pectin_lyas_fold"/>
</dbReference>
<dbReference type="RefSeq" id="WP_210117680.1">
    <property type="nucleotide sequence ID" value="NZ_CP054257.1"/>
</dbReference>
<evidence type="ECO:0008006" key="4">
    <source>
        <dbReference type="Google" id="ProtNLM"/>
    </source>
</evidence>
<dbReference type="PROSITE" id="PS51257">
    <property type="entry name" value="PROKAR_LIPOPROTEIN"/>
    <property type="match status" value="1"/>
</dbReference>
<evidence type="ECO:0000256" key="1">
    <source>
        <dbReference type="SAM" id="SignalP"/>
    </source>
</evidence>
<dbReference type="Proteomes" id="UP000671995">
    <property type="component" value="Chromosome"/>
</dbReference>
<protein>
    <recommendedName>
        <fullName evidence="4">Polymorphic outer membrane protein</fullName>
    </recommendedName>
</protein>
<feature type="chain" id="PRO_5037593665" description="Polymorphic outer membrane protein" evidence="1">
    <location>
        <begin position="29"/>
        <end position="1336"/>
    </location>
</feature>
<keyword evidence="1" id="KW-0732">Signal</keyword>
<dbReference type="SMART" id="SM00710">
    <property type="entry name" value="PbH1"/>
    <property type="match status" value="6"/>
</dbReference>
<proteinExistence type="predicted"/>
<dbReference type="InterPro" id="IPR006626">
    <property type="entry name" value="PbH1"/>
</dbReference>
<evidence type="ECO:0000313" key="3">
    <source>
        <dbReference type="Proteomes" id="UP000671995"/>
    </source>
</evidence>
<feature type="signal peptide" evidence="1">
    <location>
        <begin position="1"/>
        <end position="28"/>
    </location>
</feature>
<name>A0A975EYD0_9SPIR</name>
<accession>A0A975EYD0</accession>
<sequence length="1336" mass="139636">MRKFITIMIGAASLAALLTITACKELFADIEEDFSYWASEPVITGFRSASPVPTSAAGVQCVPSASPAVLTFTVRNPQSFSFVMPGTGAPSDIITFGSGIHDASGTNPPAVNADYTLVQSARDTLTLTYTSAFLQRYEYGAGNIGAAIKLYSTDGRKFNQIYKFDLYANTAPVLEYAGIGKTQVGSEWFYVLLFRAKDMGTMIGSPGESIHKDINTMNVTAGGVSLSPITLSVTGTEFTSSSADLLATASPLDAAHPLPTGSGLLRLKTDVKVGGPEKVYDVSIKDEQGLSSAVIRASTQRSKLADVALLDGSTPITGTSESNLEEFSGISGKTLTATATAAPAGTTITGSIAKFDGSTWTQISGGTVSGTTTAVINLPALGTGIYEERYKITLKAQLSGYDDSDPKEFFIKLVRYEVPGLKIKQDFSSSDNSLYCISAGTKGYVTEDIIPDEGQYNSSSNPLVIYSMLNQGCKLELSADAGATVKYKLNSGAEQSAPASAEITLSGGAHTLEVWTVRGAIEGPHTTVHIKVVDAVSSYGELKNVVQNTPEQGTGPGQHDYNTFFINIKIGANLTADTEIAVTGGKRLMLSSSSSGTVHTVDANNSRRIFKVSGTGTGLILENIKLEGGYAADGKGGAVYVEAGGTLGLTEKTVITPSTAPDTNTKGKNDVYLANGTLIKVDGALTSANPIVARITPEQYTDGIALLHGGNLLNTYTKFSVTQPADAANLWKIKSDGTLQAIPTIINGGSGSGAWQRLKEAVQALPEGSTITVNGTITATNDSGDDDRGVIDIDKNLTIKGKTGASSDILNADRVSLGSNAHRIFTVQSGKTLTLENLALKNGKAGGLSEAGYGGAIYTKGGTVTMKNCTVTGNQAKIGGAVYAEADGSTPAIVKVSGGTIGGDTTMAQNLSYLGGGGKGGGVYIKGTGSSLTLSDNASITGNRASNGEGGGVYVGSGATFMLESGAITNCTGNQKSGAGVYVETGAVFKMKGSSCVTPTAADNDVYLANNCKIELVGSLTSTAPVARITVPDANYAATTQVLDGAISNGTPANYTKFTVTPQTSPAKKWIIDEHGKLAEVIGGGSASNPTAKWTALKNAVESASDGDVFYIEGEYTMSAGSDTMVPAANCTIRGTNNAVLNADNKGKMITITAPGIENMTLENLTIKNGKDDEFALSAYRFFKFHLKNVTVKDTEKIIKSDSGDVTFENVQALDNNSMIELGGFDTQQGGSDYHYSYLNVKGDTEIKGTVKLVFPMHTDHFNGAIKICDKKSYTLKLDFKNDSNNYYNSAENQQVVFLDNSVTGFSLTQAVRNIAVKPDGGNTYRIDNSGYLRRP</sequence>
<gene>
    <name evidence="2" type="ORF">HRI96_00955</name>
</gene>
<dbReference type="InterPro" id="IPR011050">
    <property type="entry name" value="Pectin_lyase_fold/virulence"/>
</dbReference>
<dbReference type="Gene3D" id="2.160.20.10">
    <property type="entry name" value="Single-stranded right-handed beta-helix, Pectin lyase-like"/>
    <property type="match status" value="1"/>
</dbReference>